<accession>A0A9W8N8F1</accession>
<keyword evidence="2" id="KW-1185">Reference proteome</keyword>
<dbReference type="EMBL" id="JANPWZ010001904">
    <property type="protein sequence ID" value="KAJ3562421.1"/>
    <property type="molecule type" value="Genomic_DNA"/>
</dbReference>
<evidence type="ECO:0000313" key="1">
    <source>
        <dbReference type="EMBL" id="KAJ3562421.1"/>
    </source>
</evidence>
<sequence>MASEQQSVFTDYHTILRECESLDNTWPTMSVTALASVTTRLSSILERAMQLTIFLPEEETDKIIIQGYIANMERLLAITYARMRSRAQQESTKTILRPTRK</sequence>
<proteinExistence type="predicted"/>
<comment type="caution">
    <text evidence="1">The sequence shown here is derived from an EMBL/GenBank/DDBJ whole genome shotgun (WGS) entry which is preliminary data.</text>
</comment>
<name>A0A9W8N8F1_9PEZI</name>
<dbReference type="AlphaFoldDB" id="A0A9W8N8F1"/>
<gene>
    <name evidence="1" type="ORF">NPX13_g8572</name>
</gene>
<reference evidence="1" key="1">
    <citation type="submission" date="2022-07" db="EMBL/GenBank/DDBJ databases">
        <title>Genome Sequence of Xylaria arbuscula.</title>
        <authorList>
            <person name="Buettner E."/>
        </authorList>
    </citation>
    <scope>NUCLEOTIDE SEQUENCE</scope>
    <source>
        <strain evidence="1">VT107</strain>
    </source>
</reference>
<dbReference type="Proteomes" id="UP001148614">
    <property type="component" value="Unassembled WGS sequence"/>
</dbReference>
<organism evidence="1 2">
    <name type="scientific">Xylaria arbuscula</name>
    <dbReference type="NCBI Taxonomy" id="114810"/>
    <lineage>
        <taxon>Eukaryota</taxon>
        <taxon>Fungi</taxon>
        <taxon>Dikarya</taxon>
        <taxon>Ascomycota</taxon>
        <taxon>Pezizomycotina</taxon>
        <taxon>Sordariomycetes</taxon>
        <taxon>Xylariomycetidae</taxon>
        <taxon>Xylariales</taxon>
        <taxon>Xylariaceae</taxon>
        <taxon>Xylaria</taxon>
    </lineage>
</organism>
<protein>
    <submittedName>
        <fullName evidence="1">Uncharacterized protein</fullName>
    </submittedName>
</protein>
<evidence type="ECO:0000313" key="2">
    <source>
        <dbReference type="Proteomes" id="UP001148614"/>
    </source>
</evidence>